<dbReference type="InterPro" id="IPR050320">
    <property type="entry name" value="N5-glutamine_MTase"/>
</dbReference>
<dbReference type="EMBL" id="MHTW01000028">
    <property type="protein sequence ID" value="OHA66637.1"/>
    <property type="molecule type" value="Genomic_DNA"/>
</dbReference>
<evidence type="ECO:0000259" key="1">
    <source>
        <dbReference type="Pfam" id="PF05175"/>
    </source>
</evidence>
<gene>
    <name evidence="2" type="ORF">A3C82_02050</name>
</gene>
<dbReference type="PANTHER" id="PTHR18895">
    <property type="entry name" value="HEMK METHYLTRANSFERASE"/>
    <property type="match status" value="1"/>
</dbReference>
<organism evidence="2 3">
    <name type="scientific">Candidatus Wildermuthbacteria bacterium RIFCSPHIGHO2_02_FULL_47_12</name>
    <dbReference type="NCBI Taxonomy" id="1802451"/>
    <lineage>
        <taxon>Bacteria</taxon>
        <taxon>Candidatus Wildermuthiibacteriota</taxon>
    </lineage>
</organism>
<sequence>MEREIQWLLEEKYHGQLTPLANKDIARLQKGEHVDYVIGFVDFLGCRIDVSKKPFIPRPETEYWVERAIQEMLGTKFLNNRLVQTPASLAACPLGDFPPHRRTGKIASESLFKNSALSHLSSLKCLDIFAGSGCVGIAVLKHIPWAYVDFGEKDKRLLSQIRLNVKRNGIKKTRYRVIQTDVFSGIKKKYDYIFANPPYIAELRKNKVQSSVLRHEPREALFAGKDGLDIMRVFLRQAKDFLVEGGSIYLEFDSFQKRSIEQYLKKIRYKSWQFFKDQYGKWRFTVIKT</sequence>
<evidence type="ECO:0000313" key="2">
    <source>
        <dbReference type="EMBL" id="OHA66637.1"/>
    </source>
</evidence>
<dbReference type="InterPro" id="IPR007848">
    <property type="entry name" value="Small_mtfrase_dom"/>
</dbReference>
<dbReference type="GO" id="GO:0003676">
    <property type="term" value="F:nucleic acid binding"/>
    <property type="evidence" value="ECO:0007669"/>
    <property type="project" value="InterPro"/>
</dbReference>
<reference evidence="2 3" key="1">
    <citation type="journal article" date="2016" name="Nat. Commun.">
        <title>Thousands of microbial genomes shed light on interconnected biogeochemical processes in an aquifer system.</title>
        <authorList>
            <person name="Anantharaman K."/>
            <person name="Brown C.T."/>
            <person name="Hug L.A."/>
            <person name="Sharon I."/>
            <person name="Castelle C.J."/>
            <person name="Probst A.J."/>
            <person name="Thomas B.C."/>
            <person name="Singh A."/>
            <person name="Wilkins M.J."/>
            <person name="Karaoz U."/>
            <person name="Brodie E.L."/>
            <person name="Williams K.H."/>
            <person name="Hubbard S.S."/>
            <person name="Banfield J.F."/>
        </authorList>
    </citation>
    <scope>NUCLEOTIDE SEQUENCE [LARGE SCALE GENOMIC DNA]</scope>
</reference>
<dbReference type="InterPro" id="IPR002052">
    <property type="entry name" value="DNA_methylase_N6_adenine_CS"/>
</dbReference>
<protein>
    <recommendedName>
        <fullName evidence="1">Methyltransferase small domain-containing protein</fullName>
    </recommendedName>
</protein>
<name>A0A1G2R1Q7_9BACT</name>
<dbReference type="Proteomes" id="UP000176901">
    <property type="component" value="Unassembled WGS sequence"/>
</dbReference>
<dbReference type="GO" id="GO:0032259">
    <property type="term" value="P:methylation"/>
    <property type="evidence" value="ECO:0007669"/>
    <property type="project" value="InterPro"/>
</dbReference>
<dbReference type="PANTHER" id="PTHR18895:SF74">
    <property type="entry name" value="MTRF1L RELEASE FACTOR GLUTAMINE METHYLTRANSFERASE"/>
    <property type="match status" value="1"/>
</dbReference>
<dbReference type="Pfam" id="PF05175">
    <property type="entry name" value="MTS"/>
    <property type="match status" value="1"/>
</dbReference>
<dbReference type="CDD" id="cd02440">
    <property type="entry name" value="AdoMet_MTases"/>
    <property type="match status" value="1"/>
</dbReference>
<dbReference type="GO" id="GO:0008757">
    <property type="term" value="F:S-adenosylmethionine-dependent methyltransferase activity"/>
    <property type="evidence" value="ECO:0007669"/>
    <property type="project" value="UniProtKB-ARBA"/>
</dbReference>
<comment type="caution">
    <text evidence="2">The sequence shown here is derived from an EMBL/GenBank/DDBJ whole genome shotgun (WGS) entry which is preliminary data.</text>
</comment>
<dbReference type="PROSITE" id="PS00092">
    <property type="entry name" value="N6_MTASE"/>
    <property type="match status" value="1"/>
</dbReference>
<dbReference type="AlphaFoldDB" id="A0A1G2R1Q7"/>
<dbReference type="STRING" id="1802451.A3C82_02050"/>
<proteinExistence type="predicted"/>
<dbReference type="SUPFAM" id="SSF53335">
    <property type="entry name" value="S-adenosyl-L-methionine-dependent methyltransferases"/>
    <property type="match status" value="1"/>
</dbReference>
<accession>A0A1G2R1Q7</accession>
<evidence type="ECO:0000313" key="3">
    <source>
        <dbReference type="Proteomes" id="UP000176901"/>
    </source>
</evidence>
<feature type="domain" description="Methyltransferase small" evidence="1">
    <location>
        <begin position="117"/>
        <end position="209"/>
    </location>
</feature>
<dbReference type="Gene3D" id="3.40.50.150">
    <property type="entry name" value="Vaccinia Virus protein VP39"/>
    <property type="match status" value="1"/>
</dbReference>
<dbReference type="GO" id="GO:0008170">
    <property type="term" value="F:N-methyltransferase activity"/>
    <property type="evidence" value="ECO:0007669"/>
    <property type="project" value="UniProtKB-ARBA"/>
</dbReference>
<dbReference type="InterPro" id="IPR029063">
    <property type="entry name" value="SAM-dependent_MTases_sf"/>
</dbReference>